<feature type="transmembrane region" description="Helical" evidence="1">
    <location>
        <begin position="228"/>
        <end position="247"/>
    </location>
</feature>
<feature type="transmembrane region" description="Helical" evidence="1">
    <location>
        <begin position="446"/>
        <end position="466"/>
    </location>
</feature>
<feature type="transmembrane region" description="Helical" evidence="1">
    <location>
        <begin position="200"/>
        <end position="221"/>
    </location>
</feature>
<dbReference type="AlphaFoldDB" id="A0A5C6BV89"/>
<keyword evidence="1" id="KW-0812">Transmembrane</keyword>
<feature type="transmembrane region" description="Helical" evidence="1">
    <location>
        <begin position="126"/>
        <end position="145"/>
    </location>
</feature>
<keyword evidence="1" id="KW-0472">Membrane</keyword>
<proteinExistence type="predicted"/>
<evidence type="ECO:0000313" key="2">
    <source>
        <dbReference type="EMBL" id="TWU15772.1"/>
    </source>
</evidence>
<evidence type="ECO:0008006" key="4">
    <source>
        <dbReference type="Google" id="ProtNLM"/>
    </source>
</evidence>
<accession>A0A5C6BV89</accession>
<feature type="transmembrane region" description="Helical" evidence="1">
    <location>
        <begin position="404"/>
        <end position="425"/>
    </location>
</feature>
<feature type="transmembrane region" description="Helical" evidence="1">
    <location>
        <begin position="99"/>
        <end position="119"/>
    </location>
</feature>
<organism evidence="2 3">
    <name type="scientific">Allorhodopirellula heiligendammensis</name>
    <dbReference type="NCBI Taxonomy" id="2714739"/>
    <lineage>
        <taxon>Bacteria</taxon>
        <taxon>Pseudomonadati</taxon>
        <taxon>Planctomycetota</taxon>
        <taxon>Planctomycetia</taxon>
        <taxon>Pirellulales</taxon>
        <taxon>Pirellulaceae</taxon>
        <taxon>Allorhodopirellula</taxon>
    </lineage>
</organism>
<comment type="caution">
    <text evidence="2">The sequence shown here is derived from an EMBL/GenBank/DDBJ whole genome shotgun (WGS) entry which is preliminary data.</text>
</comment>
<dbReference type="RefSeq" id="WP_146407568.1">
    <property type="nucleotide sequence ID" value="NZ_SJPU01000002.1"/>
</dbReference>
<sequence>MNDQAESSRTRREPDIVTHSLYPSPSFHAIKIVFWWSIALWAMCAVSGRWQPHLVSDSASYLDYPFASLESMARYSRLPAYPALLRACLAIAPSESVGLQLVVLVQILLQAIAVSFFMIEMRRWGLSRSAAIAAAAAVAVGCSFWDHVSTIATDCAAMSWGVITAACILRGWRIGFSTPLAAGVAASSLLSISLRPAYLFLLPWVITMVLFRAGDGVLPPWTRRWRDVAVIGSLPLVVLLGWCQFRYTVANDFSLLPFGHQNMAAVTTQLLDNDELEQMSGPGGALASEIARRRVAVSTGRSGRASQPGTGAIDGLDLRVTSDPSLRADSYMTLENRWDAMTYLVAIPAAIAVAGDDPIDQHRLLAELDRQIVLAYPLRYARWWMLAMRRGIWGSVANIVMHPIFLMVIVLAAGVAMLVCIWPQVISSRAEMDSEPARCSARARRALVLLAISYAATGLAFVALTSPTIGRFSDAAFVFLPSLAALAMVSKCGRLRLSLGQSSR</sequence>
<keyword evidence="1" id="KW-1133">Transmembrane helix</keyword>
<dbReference type="EMBL" id="SJPU01000002">
    <property type="protein sequence ID" value="TWU15772.1"/>
    <property type="molecule type" value="Genomic_DNA"/>
</dbReference>
<protein>
    <recommendedName>
        <fullName evidence="4">Glycosyltransferase RgtA/B/C/D-like domain-containing protein</fullName>
    </recommendedName>
</protein>
<evidence type="ECO:0000313" key="3">
    <source>
        <dbReference type="Proteomes" id="UP000319908"/>
    </source>
</evidence>
<feature type="transmembrane region" description="Helical" evidence="1">
    <location>
        <begin position="32"/>
        <end position="50"/>
    </location>
</feature>
<evidence type="ECO:0000256" key="1">
    <source>
        <dbReference type="SAM" id="Phobius"/>
    </source>
</evidence>
<reference evidence="2 3" key="1">
    <citation type="journal article" date="2020" name="Antonie Van Leeuwenhoek">
        <title>Rhodopirellula heiligendammensis sp. nov., Rhodopirellula pilleata sp. nov., and Rhodopirellula solitaria sp. nov. isolated from natural or artificial marine surfaces in Northern Germany and California, USA, and emended description of the genus Rhodopirellula.</title>
        <authorList>
            <person name="Kallscheuer N."/>
            <person name="Wiegand S."/>
            <person name="Jogler M."/>
            <person name="Boedeker C."/>
            <person name="Peeters S.H."/>
            <person name="Rast P."/>
            <person name="Heuer A."/>
            <person name="Jetten M.S.M."/>
            <person name="Rohde M."/>
            <person name="Jogler C."/>
        </authorList>
    </citation>
    <scope>NUCLEOTIDE SEQUENCE [LARGE SCALE GENOMIC DNA]</scope>
    <source>
        <strain evidence="2 3">Poly21</strain>
    </source>
</reference>
<keyword evidence="3" id="KW-1185">Reference proteome</keyword>
<dbReference type="Proteomes" id="UP000319908">
    <property type="component" value="Unassembled WGS sequence"/>
</dbReference>
<gene>
    <name evidence="2" type="ORF">Poly21_29740</name>
</gene>
<name>A0A5C6BV89_9BACT</name>
<dbReference type="OrthoDB" id="214269at2"/>